<sequence length="169" mass="18872">MRCQEVDLAPHSRLNRLTPGPYQGQDAGEIAERGLSQPSDGYPALERVKRSTPAFTFRALPTITREREHKINLTFQRRENHHVVLFYDENVFSSSHTPALPPIARLRSFPNGKPFPPGCNLQPRNTLMHRESLTQIIIGPTSQEAARALGSKHPAPGGLCLSMWVKLSS</sequence>
<accession>A0AAD7W860</accession>
<comment type="caution">
    <text evidence="2">The sequence shown here is derived from an EMBL/GenBank/DDBJ whole genome shotgun (WGS) entry which is preliminary data.</text>
</comment>
<proteinExistence type="predicted"/>
<evidence type="ECO:0000313" key="3">
    <source>
        <dbReference type="Proteomes" id="UP001221898"/>
    </source>
</evidence>
<dbReference type="AlphaFoldDB" id="A0AAD7W860"/>
<evidence type="ECO:0000256" key="1">
    <source>
        <dbReference type="SAM" id="MobiDB-lite"/>
    </source>
</evidence>
<feature type="region of interest" description="Disordered" evidence="1">
    <location>
        <begin position="8"/>
        <end position="27"/>
    </location>
</feature>
<dbReference type="EMBL" id="JAINUG010000229">
    <property type="protein sequence ID" value="KAJ8386414.1"/>
    <property type="molecule type" value="Genomic_DNA"/>
</dbReference>
<evidence type="ECO:0000313" key="2">
    <source>
        <dbReference type="EMBL" id="KAJ8386414.1"/>
    </source>
</evidence>
<keyword evidence="3" id="KW-1185">Reference proteome</keyword>
<reference evidence="2" key="1">
    <citation type="journal article" date="2023" name="Science">
        <title>Genome structures resolve the early diversification of teleost fishes.</title>
        <authorList>
            <person name="Parey E."/>
            <person name="Louis A."/>
            <person name="Montfort J."/>
            <person name="Bouchez O."/>
            <person name="Roques C."/>
            <person name="Iampietro C."/>
            <person name="Lluch J."/>
            <person name="Castinel A."/>
            <person name="Donnadieu C."/>
            <person name="Desvignes T."/>
            <person name="Floi Bucao C."/>
            <person name="Jouanno E."/>
            <person name="Wen M."/>
            <person name="Mejri S."/>
            <person name="Dirks R."/>
            <person name="Jansen H."/>
            <person name="Henkel C."/>
            <person name="Chen W.J."/>
            <person name="Zahm M."/>
            <person name="Cabau C."/>
            <person name="Klopp C."/>
            <person name="Thompson A.W."/>
            <person name="Robinson-Rechavi M."/>
            <person name="Braasch I."/>
            <person name="Lecointre G."/>
            <person name="Bobe J."/>
            <person name="Postlethwait J.H."/>
            <person name="Berthelot C."/>
            <person name="Roest Crollius H."/>
            <person name="Guiguen Y."/>
        </authorList>
    </citation>
    <scope>NUCLEOTIDE SEQUENCE</scope>
    <source>
        <strain evidence="2">NC1722</strain>
    </source>
</reference>
<dbReference type="Proteomes" id="UP001221898">
    <property type="component" value="Unassembled WGS sequence"/>
</dbReference>
<name>A0AAD7W860_9TELE</name>
<protein>
    <submittedName>
        <fullName evidence="2">Uncharacterized protein</fullName>
    </submittedName>
</protein>
<organism evidence="2 3">
    <name type="scientific">Aldrovandia affinis</name>
    <dbReference type="NCBI Taxonomy" id="143900"/>
    <lineage>
        <taxon>Eukaryota</taxon>
        <taxon>Metazoa</taxon>
        <taxon>Chordata</taxon>
        <taxon>Craniata</taxon>
        <taxon>Vertebrata</taxon>
        <taxon>Euteleostomi</taxon>
        <taxon>Actinopterygii</taxon>
        <taxon>Neopterygii</taxon>
        <taxon>Teleostei</taxon>
        <taxon>Notacanthiformes</taxon>
        <taxon>Halosauridae</taxon>
        <taxon>Aldrovandia</taxon>
    </lineage>
</organism>
<gene>
    <name evidence="2" type="ORF">AAFF_G00171190</name>
</gene>